<evidence type="ECO:0000256" key="15">
    <source>
        <dbReference type="SAM" id="Coils"/>
    </source>
</evidence>
<dbReference type="Gene3D" id="3.30.450.20">
    <property type="entry name" value="PAS domain"/>
    <property type="match status" value="1"/>
</dbReference>
<gene>
    <name evidence="20" type="ORF">Val02_56120</name>
</gene>
<evidence type="ECO:0000256" key="8">
    <source>
        <dbReference type="ARBA" id="ARBA00022741"/>
    </source>
</evidence>
<dbReference type="CDD" id="cd00130">
    <property type="entry name" value="PAS"/>
    <property type="match status" value="1"/>
</dbReference>
<dbReference type="CDD" id="cd18773">
    <property type="entry name" value="PDC1_HK_sensor"/>
    <property type="match status" value="1"/>
</dbReference>
<organism evidence="20 21">
    <name type="scientific">Virgisporangium aliadipatigenens</name>
    <dbReference type="NCBI Taxonomy" id="741659"/>
    <lineage>
        <taxon>Bacteria</taxon>
        <taxon>Bacillati</taxon>
        <taxon>Actinomycetota</taxon>
        <taxon>Actinomycetes</taxon>
        <taxon>Micromonosporales</taxon>
        <taxon>Micromonosporaceae</taxon>
        <taxon>Virgisporangium</taxon>
    </lineage>
</organism>
<evidence type="ECO:0000256" key="16">
    <source>
        <dbReference type="SAM" id="Phobius"/>
    </source>
</evidence>
<evidence type="ECO:0000256" key="11">
    <source>
        <dbReference type="ARBA" id="ARBA00022989"/>
    </source>
</evidence>
<dbReference type="Gene3D" id="3.30.565.10">
    <property type="entry name" value="Histidine kinase-like ATPase, C-terminal domain"/>
    <property type="match status" value="1"/>
</dbReference>
<dbReference type="InterPro" id="IPR036890">
    <property type="entry name" value="HATPase_C_sf"/>
</dbReference>
<dbReference type="Pfam" id="PF00512">
    <property type="entry name" value="HisKA"/>
    <property type="match status" value="1"/>
</dbReference>
<evidence type="ECO:0000256" key="10">
    <source>
        <dbReference type="ARBA" id="ARBA00022840"/>
    </source>
</evidence>
<evidence type="ECO:0000259" key="17">
    <source>
        <dbReference type="PROSITE" id="PS50109"/>
    </source>
</evidence>
<evidence type="ECO:0000259" key="18">
    <source>
        <dbReference type="PROSITE" id="PS50112"/>
    </source>
</evidence>
<comment type="caution">
    <text evidence="20">The sequence shown here is derived from an EMBL/GenBank/DDBJ whole genome shotgun (WGS) entry which is preliminary data.</text>
</comment>
<dbReference type="CDD" id="cd18774">
    <property type="entry name" value="PDC2_HK_sensor"/>
    <property type="match status" value="1"/>
</dbReference>
<dbReference type="InterPro" id="IPR000700">
    <property type="entry name" value="PAS-assoc_C"/>
</dbReference>
<dbReference type="GO" id="GO:0005524">
    <property type="term" value="F:ATP binding"/>
    <property type="evidence" value="ECO:0007669"/>
    <property type="project" value="UniProtKB-KW"/>
</dbReference>
<dbReference type="RefSeq" id="WP_203902206.1">
    <property type="nucleotide sequence ID" value="NZ_BOPF01000022.1"/>
</dbReference>
<dbReference type="AlphaFoldDB" id="A0A8J3YRX6"/>
<evidence type="ECO:0000256" key="1">
    <source>
        <dbReference type="ARBA" id="ARBA00000085"/>
    </source>
</evidence>
<keyword evidence="5" id="KW-0597">Phosphoprotein</keyword>
<dbReference type="SMART" id="SM00388">
    <property type="entry name" value="HisKA"/>
    <property type="match status" value="1"/>
</dbReference>
<keyword evidence="6" id="KW-0808">Transferase</keyword>
<dbReference type="Proteomes" id="UP000619260">
    <property type="component" value="Unassembled WGS sequence"/>
</dbReference>
<evidence type="ECO:0000256" key="12">
    <source>
        <dbReference type="ARBA" id="ARBA00023012"/>
    </source>
</evidence>
<dbReference type="SMART" id="SM00387">
    <property type="entry name" value="HATPase_c"/>
    <property type="match status" value="1"/>
</dbReference>
<keyword evidence="21" id="KW-1185">Reference proteome</keyword>
<dbReference type="SUPFAM" id="SSF55785">
    <property type="entry name" value="PYP-like sensor domain (PAS domain)"/>
    <property type="match status" value="1"/>
</dbReference>
<accession>A0A8J3YRX6</accession>
<keyword evidence="8" id="KW-0547">Nucleotide-binding</keyword>
<evidence type="ECO:0000256" key="4">
    <source>
        <dbReference type="ARBA" id="ARBA00012438"/>
    </source>
</evidence>
<keyword evidence="15" id="KW-0175">Coiled coil</keyword>
<dbReference type="GO" id="GO:0007234">
    <property type="term" value="P:osmosensory signaling via phosphorelay pathway"/>
    <property type="evidence" value="ECO:0007669"/>
    <property type="project" value="TreeGrafter"/>
</dbReference>
<keyword evidence="9" id="KW-0418">Kinase</keyword>
<evidence type="ECO:0000256" key="13">
    <source>
        <dbReference type="ARBA" id="ARBA00023136"/>
    </source>
</evidence>
<evidence type="ECO:0000313" key="20">
    <source>
        <dbReference type="EMBL" id="GIJ48726.1"/>
    </source>
</evidence>
<evidence type="ECO:0000256" key="5">
    <source>
        <dbReference type="ARBA" id="ARBA00022553"/>
    </source>
</evidence>
<evidence type="ECO:0000256" key="14">
    <source>
        <dbReference type="ARBA" id="ARBA00039401"/>
    </source>
</evidence>
<evidence type="ECO:0000256" key="3">
    <source>
        <dbReference type="ARBA" id="ARBA00004236"/>
    </source>
</evidence>
<comment type="catalytic activity">
    <reaction evidence="1">
        <text>ATP + protein L-histidine = ADP + protein N-phospho-L-histidine.</text>
        <dbReference type="EC" id="2.7.13.3"/>
    </reaction>
</comment>
<keyword evidence="7 16" id="KW-0812">Transmembrane</keyword>
<dbReference type="NCBIfam" id="TIGR00229">
    <property type="entry name" value="sensory_box"/>
    <property type="match status" value="1"/>
</dbReference>
<keyword evidence="11 16" id="KW-1133">Transmembrane helix</keyword>
<dbReference type="InterPro" id="IPR001610">
    <property type="entry name" value="PAC"/>
</dbReference>
<dbReference type="InterPro" id="IPR013655">
    <property type="entry name" value="PAS_fold_3"/>
</dbReference>
<dbReference type="InterPro" id="IPR003661">
    <property type="entry name" value="HisK_dim/P_dom"/>
</dbReference>
<keyword evidence="13 16" id="KW-0472">Membrane</keyword>
<dbReference type="PROSITE" id="PS50109">
    <property type="entry name" value="HIS_KIN"/>
    <property type="match status" value="1"/>
</dbReference>
<dbReference type="PRINTS" id="PR00344">
    <property type="entry name" value="BCTRLSENSOR"/>
</dbReference>
<reference evidence="20" key="1">
    <citation type="submission" date="2021-01" db="EMBL/GenBank/DDBJ databases">
        <title>Whole genome shotgun sequence of Virgisporangium aliadipatigenens NBRC 105644.</title>
        <authorList>
            <person name="Komaki H."/>
            <person name="Tamura T."/>
        </authorList>
    </citation>
    <scope>NUCLEOTIDE SEQUENCE</scope>
    <source>
        <strain evidence="20">NBRC 105644</strain>
    </source>
</reference>
<evidence type="ECO:0000256" key="7">
    <source>
        <dbReference type="ARBA" id="ARBA00022692"/>
    </source>
</evidence>
<dbReference type="SUPFAM" id="SSF47384">
    <property type="entry name" value="Homodimeric domain of signal transducing histidine kinase"/>
    <property type="match status" value="1"/>
</dbReference>
<comment type="subcellular location">
    <subcellularLocation>
        <location evidence="3">Cell membrane</location>
    </subcellularLocation>
    <subcellularLocation>
        <location evidence="2">Membrane</location>
        <topology evidence="2">Multi-pass membrane protein</topology>
    </subcellularLocation>
</comment>
<feature type="transmembrane region" description="Helical" evidence="16">
    <location>
        <begin position="280"/>
        <end position="301"/>
    </location>
</feature>
<dbReference type="PANTHER" id="PTHR42878">
    <property type="entry name" value="TWO-COMPONENT HISTIDINE KINASE"/>
    <property type="match status" value="1"/>
</dbReference>
<dbReference type="EC" id="2.7.13.3" evidence="4"/>
<evidence type="ECO:0000256" key="9">
    <source>
        <dbReference type="ARBA" id="ARBA00022777"/>
    </source>
</evidence>
<dbReference type="Gene3D" id="1.10.287.130">
    <property type="match status" value="1"/>
</dbReference>
<dbReference type="EMBL" id="BOPF01000022">
    <property type="protein sequence ID" value="GIJ48726.1"/>
    <property type="molecule type" value="Genomic_DNA"/>
</dbReference>
<dbReference type="InterPro" id="IPR005467">
    <property type="entry name" value="His_kinase_dom"/>
</dbReference>
<protein>
    <recommendedName>
        <fullName evidence="14">Sensor-like histidine kinase SenX3</fullName>
        <ecNumber evidence="4">2.7.13.3</ecNumber>
    </recommendedName>
</protein>
<dbReference type="InterPro" id="IPR050351">
    <property type="entry name" value="BphY/WalK/GraS-like"/>
</dbReference>
<dbReference type="PANTHER" id="PTHR42878:SF7">
    <property type="entry name" value="SENSOR HISTIDINE KINASE GLRK"/>
    <property type="match status" value="1"/>
</dbReference>
<feature type="domain" description="PAC" evidence="19">
    <location>
        <begin position="385"/>
        <end position="437"/>
    </location>
</feature>
<dbReference type="SMART" id="SM00086">
    <property type="entry name" value="PAC"/>
    <property type="match status" value="1"/>
</dbReference>
<dbReference type="CDD" id="cd00082">
    <property type="entry name" value="HisKA"/>
    <property type="match status" value="1"/>
</dbReference>
<dbReference type="InterPro" id="IPR000014">
    <property type="entry name" value="PAS"/>
</dbReference>
<dbReference type="InterPro" id="IPR004358">
    <property type="entry name" value="Sig_transdc_His_kin-like_C"/>
</dbReference>
<dbReference type="InterPro" id="IPR035965">
    <property type="entry name" value="PAS-like_dom_sf"/>
</dbReference>
<evidence type="ECO:0000259" key="19">
    <source>
        <dbReference type="PROSITE" id="PS50113"/>
    </source>
</evidence>
<dbReference type="GO" id="GO:0000155">
    <property type="term" value="F:phosphorelay sensor kinase activity"/>
    <property type="evidence" value="ECO:0007669"/>
    <property type="project" value="InterPro"/>
</dbReference>
<evidence type="ECO:0000256" key="2">
    <source>
        <dbReference type="ARBA" id="ARBA00004141"/>
    </source>
</evidence>
<dbReference type="GO" id="GO:0005886">
    <property type="term" value="C:plasma membrane"/>
    <property type="evidence" value="ECO:0007669"/>
    <property type="project" value="UniProtKB-SubCell"/>
</dbReference>
<name>A0A8J3YRX6_9ACTN</name>
<dbReference type="Pfam" id="PF08447">
    <property type="entry name" value="PAS_3"/>
    <property type="match status" value="1"/>
</dbReference>
<dbReference type="Pfam" id="PF02518">
    <property type="entry name" value="HATPase_c"/>
    <property type="match status" value="1"/>
</dbReference>
<evidence type="ECO:0000313" key="21">
    <source>
        <dbReference type="Proteomes" id="UP000619260"/>
    </source>
</evidence>
<feature type="transmembrane region" description="Helical" evidence="16">
    <location>
        <begin position="12"/>
        <end position="36"/>
    </location>
</feature>
<dbReference type="SUPFAM" id="SSF55874">
    <property type="entry name" value="ATPase domain of HSP90 chaperone/DNA topoisomerase II/histidine kinase"/>
    <property type="match status" value="1"/>
</dbReference>
<feature type="domain" description="PAS" evidence="18">
    <location>
        <begin position="310"/>
        <end position="381"/>
    </location>
</feature>
<feature type="domain" description="Histidine kinase" evidence="17">
    <location>
        <begin position="469"/>
        <end position="682"/>
    </location>
</feature>
<dbReference type="InterPro" id="IPR003594">
    <property type="entry name" value="HATPase_dom"/>
</dbReference>
<dbReference type="SMART" id="SM00091">
    <property type="entry name" value="PAS"/>
    <property type="match status" value="1"/>
</dbReference>
<sequence length="696" mass="76213">MERLLSLLRPGWRYLAPPLAVWLVVMLGAVGGAFWVRGDSRDELGHRYELRVGIAAKFVSTYVEDLITRERAQATQFLADPNVDQETFTRAVAAFGYPAAVLLDGRGHLMQVIPPSPTLLGQDLTTRYDHLRDALRTNRPAVSAVVPSAASGEPVVAFAVPYETERGRRVFSGAVEVRSSPLGTYLTHAIALDRARIYLVDAAGTIVGSNQGIGAVTKLHEREPNLSGELARAADGTFAGPDREWHYYSRAVAGTPWRLVSTVPTDVLYQPVAGATRGGVAAVTGIGLVGLVAALAAAAGVRERARLRDSEARFRGIFENSLVGMMIGEPGWGRLTRVNQALCDMLGRAEGDLLGTDWQELTHPDDRERCRDLVLDVLERRRRGFVTEKRYVHADGHDVPVLVHCTLIRDERERPVHFTTQVVDISERRRLEQERERGRAALAEHARDLEAANRELRTAQQRTADLVAMLSHDVRQPLGVINGYCGLLLEAWEHADEAEKLRDLNRIKGAGATMMQLVEEILTLSELDNADVRPRQAPIRVDAAVAQALAGLYTERRPPVPVDADGGLAVFADARHLQRILVNLLSNARKYGGDEVAVCARRGGDRIAIAVCDRGEGVPPEFVPHLFERYARAERGVAPTRSGTGLGLYIAHRLTTANGGTLHFEPNEPNGSRFVLTLVAAEVPVRRAKYLSATSG</sequence>
<feature type="coiled-coil region" evidence="15">
    <location>
        <begin position="428"/>
        <end position="469"/>
    </location>
</feature>
<dbReference type="PROSITE" id="PS50113">
    <property type="entry name" value="PAC"/>
    <property type="match status" value="1"/>
</dbReference>
<dbReference type="GO" id="GO:0030295">
    <property type="term" value="F:protein kinase activator activity"/>
    <property type="evidence" value="ECO:0007669"/>
    <property type="project" value="TreeGrafter"/>
</dbReference>
<dbReference type="GO" id="GO:0000156">
    <property type="term" value="F:phosphorelay response regulator activity"/>
    <property type="evidence" value="ECO:0007669"/>
    <property type="project" value="TreeGrafter"/>
</dbReference>
<dbReference type="InterPro" id="IPR036097">
    <property type="entry name" value="HisK_dim/P_sf"/>
</dbReference>
<keyword evidence="12" id="KW-0902">Two-component regulatory system</keyword>
<evidence type="ECO:0000256" key="6">
    <source>
        <dbReference type="ARBA" id="ARBA00022679"/>
    </source>
</evidence>
<dbReference type="PROSITE" id="PS50112">
    <property type="entry name" value="PAS"/>
    <property type="match status" value="1"/>
</dbReference>
<keyword evidence="10" id="KW-0067">ATP-binding</keyword>
<proteinExistence type="predicted"/>